<keyword evidence="3" id="KW-0812">Transmembrane</keyword>
<feature type="transmembrane region" description="Helical" evidence="3">
    <location>
        <begin position="614"/>
        <end position="632"/>
    </location>
</feature>
<feature type="transmembrane region" description="Helical" evidence="3">
    <location>
        <begin position="841"/>
        <end position="861"/>
    </location>
</feature>
<name>A0A9Q9RBH8_FUSFU</name>
<protein>
    <recommendedName>
        <fullName evidence="4">Major facilitator superfamily (MFS) profile domain-containing protein</fullName>
    </recommendedName>
</protein>
<dbReference type="Gene3D" id="1.20.1250.20">
    <property type="entry name" value="MFS general substrate transporter like domains"/>
    <property type="match status" value="1"/>
</dbReference>
<feature type="transmembrane region" description="Helical" evidence="3">
    <location>
        <begin position="638"/>
        <end position="658"/>
    </location>
</feature>
<keyword evidence="2" id="KW-0325">Glycoprotein</keyword>
<gene>
    <name evidence="5" type="ORF">C2S_13529</name>
</gene>
<dbReference type="SUPFAM" id="SSF51905">
    <property type="entry name" value="FAD/NAD(P)-binding domain"/>
    <property type="match status" value="1"/>
</dbReference>
<evidence type="ECO:0000256" key="1">
    <source>
        <dbReference type="ARBA" id="ARBA00004141"/>
    </source>
</evidence>
<feature type="transmembrane region" description="Helical" evidence="3">
    <location>
        <begin position="799"/>
        <end position="820"/>
    </location>
</feature>
<dbReference type="GO" id="GO:0016020">
    <property type="term" value="C:membrane"/>
    <property type="evidence" value="ECO:0007669"/>
    <property type="project" value="UniProtKB-SubCell"/>
</dbReference>
<feature type="transmembrane region" description="Helical" evidence="3">
    <location>
        <begin position="912"/>
        <end position="929"/>
    </location>
</feature>
<comment type="caution">
    <text evidence="5">The sequence shown here is derived from an EMBL/GenBank/DDBJ whole genome shotgun (WGS) entry which is preliminary data.</text>
</comment>
<evidence type="ECO:0000313" key="6">
    <source>
        <dbReference type="Proteomes" id="UP000760494"/>
    </source>
</evidence>
<comment type="subcellular location">
    <subcellularLocation>
        <location evidence="1">Membrane</location>
        <topology evidence="1">Multi-pass membrane protein</topology>
    </subcellularLocation>
</comment>
<accession>A0A9Q9RBH8</accession>
<dbReference type="Proteomes" id="UP000760494">
    <property type="component" value="Unassembled WGS sequence"/>
</dbReference>
<evidence type="ECO:0000256" key="2">
    <source>
        <dbReference type="ARBA" id="ARBA00023180"/>
    </source>
</evidence>
<evidence type="ECO:0000259" key="4">
    <source>
        <dbReference type="PROSITE" id="PS50850"/>
    </source>
</evidence>
<feature type="transmembrane region" description="Helical" evidence="3">
    <location>
        <begin position="586"/>
        <end position="607"/>
    </location>
</feature>
<dbReference type="Pfam" id="PF07690">
    <property type="entry name" value="MFS_1"/>
    <property type="match status" value="1"/>
</dbReference>
<dbReference type="Pfam" id="PF01593">
    <property type="entry name" value="Amino_oxidase"/>
    <property type="match status" value="1"/>
</dbReference>
<dbReference type="InterPro" id="IPR036259">
    <property type="entry name" value="MFS_trans_sf"/>
</dbReference>
<dbReference type="GO" id="GO:0022857">
    <property type="term" value="F:transmembrane transporter activity"/>
    <property type="evidence" value="ECO:0007669"/>
    <property type="project" value="InterPro"/>
</dbReference>
<sequence length="969" mass="106304">MATTFIPSALEKPSNFGSNLEGLLKRAVITGADEKARMRGDNPLPSLEAPKKVIVVGAGISGLRAASVLRRHGLDVVIVEARDRIGGRICASSQPGKTRDLGAAWMHETSQNKLTKLIPKLGVDYYYDDGAPLYYTPYGKAGAQFKAKKVADEFADYCEWFYKNNPEAEDKSVDELVRSFVKKHDLITEDERLWAPQATREIELWIGTSTSVASSKHLSYFVTERNLYVLHGGYQKIVGWTAESIRDSIHLNQHVSDVQWSEDGTSSAVVTCQDAQGKEQRLTADAVVVTVPLGVLRRQLISFSPALPSDISEGINRFSYGALGKVFFEFAEVFWTKDHDQLIYYPAPPEHQEEGLVTDGILAHPTVTVNTWLMSGKKELCVQVAEPLTQRVEAMSNEELYSFFRPLFNLYRTEPYKALPKLVSIECTKWTQDPLAGFGTYSADKVGDEPSLFTDALVNHKYSRLQFAGEHCTLVANGCVHGAFATGETAATNLLSSFGIEYDGGDLMPTLWRTNESGLTAEVEFPPPSNTDRQQAFGNGRKYLILFIVSWNCLIVTFSSTSLLVATPEIASDLKTTTEIINATNAGVLVAMGCSSMIWSPLAELIGRRHSYNASLLFMLATSIGTAVATNLPGFTALRVLSGLTGTYFMVAGQTIIADIYEPLVRGRAVGFMQVGSVAGSAIGPCISGIIITFSHWRSIYWLQSSMAGLGLILSFYFIPNIESEVEQLHGKLSASERTLLGVLKRFNPSKILKQFLRPQVFLADLTCGFLAISQYGLLTCVRHVITPRYHIATPLISGLFYIAPGMGFVVGSVLGGRMSDHAVKRYIAKRKGSRLPKDRLNSGLVYLLAVLPISLLIYGWSLEKKFGGLALPIVMAFWIGVGLMGAWNGLNTYTAEVFPAERSEVVCSKYVLQYAFGATISATIVPLLDATGVGWTFTICTFLKIFGGIIVIFLARIVPNTGVWEHKS</sequence>
<feature type="transmembrane region" description="Helical" evidence="3">
    <location>
        <begin position="700"/>
        <end position="719"/>
    </location>
</feature>
<feature type="transmembrane region" description="Helical" evidence="3">
    <location>
        <begin position="670"/>
        <end position="694"/>
    </location>
</feature>
<dbReference type="InterPro" id="IPR020846">
    <property type="entry name" value="MFS_dom"/>
</dbReference>
<feature type="transmembrane region" description="Helical" evidence="3">
    <location>
        <begin position="935"/>
        <end position="959"/>
    </location>
</feature>
<dbReference type="PANTHER" id="PTHR10742">
    <property type="entry name" value="FLAVIN MONOAMINE OXIDASE"/>
    <property type="match status" value="1"/>
</dbReference>
<dbReference type="SUPFAM" id="SSF54373">
    <property type="entry name" value="FAD-linked reductases, C-terminal domain"/>
    <property type="match status" value="1"/>
</dbReference>
<dbReference type="InterPro" id="IPR011701">
    <property type="entry name" value="MFS"/>
</dbReference>
<feature type="transmembrane region" description="Helical" evidence="3">
    <location>
        <begin position="867"/>
        <end position="891"/>
    </location>
</feature>
<feature type="transmembrane region" description="Helical" evidence="3">
    <location>
        <begin position="543"/>
        <end position="566"/>
    </location>
</feature>
<dbReference type="Gene3D" id="3.90.660.10">
    <property type="match status" value="1"/>
</dbReference>
<reference evidence="5" key="1">
    <citation type="submission" date="2019-05" db="EMBL/GenBank/DDBJ databases">
        <authorList>
            <person name="Piombo E."/>
        </authorList>
    </citation>
    <scope>NUCLEOTIDE SEQUENCE</scope>
    <source>
        <strain evidence="5">C2S</strain>
    </source>
</reference>
<dbReference type="InterPro" id="IPR002937">
    <property type="entry name" value="Amino_oxidase"/>
</dbReference>
<dbReference type="GO" id="GO:0016491">
    <property type="term" value="F:oxidoreductase activity"/>
    <property type="evidence" value="ECO:0007669"/>
    <property type="project" value="InterPro"/>
</dbReference>
<dbReference type="InterPro" id="IPR050281">
    <property type="entry name" value="Flavin_monoamine_oxidase"/>
</dbReference>
<dbReference type="PANTHER" id="PTHR10742:SF410">
    <property type="entry name" value="LYSINE-SPECIFIC HISTONE DEMETHYLASE 2"/>
    <property type="match status" value="1"/>
</dbReference>
<dbReference type="EMBL" id="CABFJX010000009">
    <property type="protein sequence ID" value="VTT57180.1"/>
    <property type="molecule type" value="Genomic_DNA"/>
</dbReference>
<evidence type="ECO:0000313" key="5">
    <source>
        <dbReference type="EMBL" id="VTT57180.1"/>
    </source>
</evidence>
<proteinExistence type="predicted"/>
<keyword evidence="3" id="KW-0472">Membrane</keyword>
<organism evidence="5 6">
    <name type="scientific">Fusarium fujikuroi</name>
    <name type="common">Bakanae and foot rot disease fungus</name>
    <name type="synonym">Gibberella fujikuroi</name>
    <dbReference type="NCBI Taxonomy" id="5127"/>
    <lineage>
        <taxon>Eukaryota</taxon>
        <taxon>Fungi</taxon>
        <taxon>Dikarya</taxon>
        <taxon>Ascomycota</taxon>
        <taxon>Pezizomycotina</taxon>
        <taxon>Sordariomycetes</taxon>
        <taxon>Hypocreomycetidae</taxon>
        <taxon>Hypocreales</taxon>
        <taxon>Nectriaceae</taxon>
        <taxon>Fusarium</taxon>
        <taxon>Fusarium fujikuroi species complex</taxon>
    </lineage>
</organism>
<feature type="domain" description="Major facilitator superfamily (MFS) profile" evidence="4">
    <location>
        <begin position="545"/>
        <end position="960"/>
    </location>
</feature>
<evidence type="ECO:0000256" key="3">
    <source>
        <dbReference type="SAM" id="Phobius"/>
    </source>
</evidence>
<dbReference type="Gene3D" id="3.50.50.60">
    <property type="entry name" value="FAD/NAD(P)-binding domain"/>
    <property type="match status" value="1"/>
</dbReference>
<keyword evidence="3" id="KW-1133">Transmembrane helix</keyword>
<dbReference type="AlphaFoldDB" id="A0A9Q9RBH8"/>
<dbReference type="PROSITE" id="PS50850">
    <property type="entry name" value="MFS"/>
    <property type="match status" value="1"/>
</dbReference>
<dbReference type="InterPro" id="IPR036188">
    <property type="entry name" value="FAD/NAD-bd_sf"/>
</dbReference>
<dbReference type="SUPFAM" id="SSF103473">
    <property type="entry name" value="MFS general substrate transporter"/>
    <property type="match status" value="1"/>
</dbReference>